<keyword evidence="8" id="KW-1185">Reference proteome</keyword>
<evidence type="ECO:0000313" key="7">
    <source>
        <dbReference type="EMBL" id="KAL0010295.1"/>
    </source>
</evidence>
<dbReference type="InterPro" id="IPR002182">
    <property type="entry name" value="NB-ARC"/>
</dbReference>
<keyword evidence="1" id="KW-0677">Repeat</keyword>
<dbReference type="SUPFAM" id="SSF52540">
    <property type="entry name" value="P-loop containing nucleoside triphosphate hydrolases"/>
    <property type="match status" value="1"/>
</dbReference>
<sequence>MLKNEAKSKSKTVRKPLRDVSNKKYNNGGTFSKPLDMKKDLRFSEKEEDRFKGVEDEEEEDGSLDRLLLVQSDLSSLVHQFDELVVQAFKLKSTSKQGRIEIESFMHFLSEMLSSLKPWLPRFQKVLSSPSAESENQLGQTGESKIVSSINDVESDAVDSPEETKLDSLISPSPLVSWRADCTVERGRQLFLLTPLPISKTLSSKCQGPSKSIFERNTSITTSEQPTFCTLLDVNDDLLESVPIRPTTSKPSDSTATELGKSLQSEFASSSCFSRKECSMLVMTPCSKMSPPKSCVLLEPISEISHQGNYRFRKATPFPVGINCSRSQLSESSGSDTSEGLAFKYPELLGIQGAYKPGIGKKKVEASPGWFVSPPKTCVLLQPPDEKSLNDAADGCQMPSSHVFNNQKNLSFAKQDNVPCGVQQTSKSCNQEVRKLGDNLRIIQAVLENAEKRQVTDAAVKLWLEKFKDTSYNMDDVLDEWNTALIKQRIQEEEKEEEIAENAHVLKKVRFSIPSIPSWFSRVKKLGLRCDIAHKIKELNGTLDEIAKKRVAYEFELTRDSEVVERPTTTSFVDVFDICGRDKDRNDLVSNLLGKDSGQERNPIVISLVGMSGIRKTTLAQLAYNDHEVQAHFEEIMWVGLCF</sequence>
<evidence type="ECO:0000256" key="4">
    <source>
        <dbReference type="SAM" id="MobiDB-lite"/>
    </source>
</evidence>
<gene>
    <name evidence="7" type="ORF">SO802_005403</name>
</gene>
<organism evidence="7 8">
    <name type="scientific">Lithocarpus litseifolius</name>
    <dbReference type="NCBI Taxonomy" id="425828"/>
    <lineage>
        <taxon>Eukaryota</taxon>
        <taxon>Viridiplantae</taxon>
        <taxon>Streptophyta</taxon>
        <taxon>Embryophyta</taxon>
        <taxon>Tracheophyta</taxon>
        <taxon>Spermatophyta</taxon>
        <taxon>Magnoliopsida</taxon>
        <taxon>eudicotyledons</taxon>
        <taxon>Gunneridae</taxon>
        <taxon>Pentapetalae</taxon>
        <taxon>rosids</taxon>
        <taxon>fabids</taxon>
        <taxon>Fagales</taxon>
        <taxon>Fagaceae</taxon>
        <taxon>Lithocarpus</taxon>
    </lineage>
</organism>
<evidence type="ECO:0000256" key="2">
    <source>
        <dbReference type="ARBA" id="ARBA00022741"/>
    </source>
</evidence>
<name>A0AAW2DLV0_9ROSI</name>
<accession>A0AAW2DLV0</accession>
<dbReference type="PANTHER" id="PTHR37238:SF1">
    <property type="entry name" value="OS05G0532500 PROTEIN"/>
    <property type="match status" value="1"/>
</dbReference>
<evidence type="ECO:0000256" key="3">
    <source>
        <dbReference type="ARBA" id="ARBA00022821"/>
    </source>
</evidence>
<dbReference type="GO" id="GO:0006952">
    <property type="term" value="P:defense response"/>
    <property type="evidence" value="ECO:0007669"/>
    <property type="project" value="UniProtKB-KW"/>
</dbReference>
<dbReference type="Proteomes" id="UP001459277">
    <property type="component" value="Unassembled WGS sequence"/>
</dbReference>
<dbReference type="GO" id="GO:0043531">
    <property type="term" value="F:ADP binding"/>
    <property type="evidence" value="ECO:0007669"/>
    <property type="project" value="InterPro"/>
</dbReference>
<keyword evidence="3" id="KW-0611">Plant defense</keyword>
<evidence type="ECO:0000259" key="6">
    <source>
        <dbReference type="Pfam" id="PF18052"/>
    </source>
</evidence>
<evidence type="ECO:0000256" key="1">
    <source>
        <dbReference type="ARBA" id="ARBA00022737"/>
    </source>
</evidence>
<dbReference type="EMBL" id="JAZDWU010000002">
    <property type="protein sequence ID" value="KAL0010295.1"/>
    <property type="molecule type" value="Genomic_DNA"/>
</dbReference>
<proteinExistence type="predicted"/>
<feature type="region of interest" description="Disordered" evidence="4">
    <location>
        <begin position="1"/>
        <end position="37"/>
    </location>
</feature>
<dbReference type="InterPro" id="IPR027417">
    <property type="entry name" value="P-loop_NTPase"/>
</dbReference>
<evidence type="ECO:0008006" key="9">
    <source>
        <dbReference type="Google" id="ProtNLM"/>
    </source>
</evidence>
<dbReference type="AlphaFoldDB" id="A0AAW2DLV0"/>
<protein>
    <recommendedName>
        <fullName evidence="9">NB-ARC domain-containing protein</fullName>
    </recommendedName>
</protein>
<feature type="domain" description="Disease resistance N-terminal" evidence="6">
    <location>
        <begin position="424"/>
        <end position="493"/>
    </location>
</feature>
<dbReference type="Pfam" id="PF18052">
    <property type="entry name" value="Rx_N"/>
    <property type="match status" value="1"/>
</dbReference>
<dbReference type="Pfam" id="PF00931">
    <property type="entry name" value="NB-ARC"/>
    <property type="match status" value="1"/>
</dbReference>
<feature type="domain" description="NB-ARC" evidence="5">
    <location>
        <begin position="591"/>
        <end position="639"/>
    </location>
</feature>
<keyword evidence="2" id="KW-0547">Nucleotide-binding</keyword>
<comment type="caution">
    <text evidence="7">The sequence shown here is derived from an EMBL/GenBank/DDBJ whole genome shotgun (WGS) entry which is preliminary data.</text>
</comment>
<dbReference type="Gene3D" id="1.20.5.4130">
    <property type="match status" value="1"/>
</dbReference>
<evidence type="ECO:0000259" key="5">
    <source>
        <dbReference type="Pfam" id="PF00931"/>
    </source>
</evidence>
<evidence type="ECO:0000313" key="8">
    <source>
        <dbReference type="Proteomes" id="UP001459277"/>
    </source>
</evidence>
<dbReference type="Gene3D" id="3.40.50.300">
    <property type="entry name" value="P-loop containing nucleotide triphosphate hydrolases"/>
    <property type="match status" value="1"/>
</dbReference>
<dbReference type="InterPro" id="IPR041118">
    <property type="entry name" value="Rx_N"/>
</dbReference>
<reference evidence="7 8" key="1">
    <citation type="submission" date="2024-01" db="EMBL/GenBank/DDBJ databases">
        <title>A telomere-to-telomere, gap-free genome of sweet tea (Lithocarpus litseifolius).</title>
        <authorList>
            <person name="Zhou J."/>
        </authorList>
    </citation>
    <scope>NUCLEOTIDE SEQUENCE [LARGE SCALE GENOMIC DNA]</scope>
    <source>
        <strain evidence="7">Zhou-2022a</strain>
        <tissue evidence="7">Leaf</tissue>
    </source>
</reference>
<dbReference type="PANTHER" id="PTHR37238">
    <property type="entry name" value="OS05G0532500 PROTEIN"/>
    <property type="match status" value="1"/>
</dbReference>